<reference evidence="2 3" key="1">
    <citation type="submission" date="2024-05" db="EMBL/GenBank/DDBJ databases">
        <title>Sphingomonas sp. HF-S3 16S ribosomal RNA gene Genome sequencing and assembly.</title>
        <authorList>
            <person name="Lee H."/>
        </authorList>
    </citation>
    <scope>NUCLEOTIDE SEQUENCE [LARGE SCALE GENOMIC DNA]</scope>
    <source>
        <strain evidence="2 3">HF-S3</strain>
    </source>
</reference>
<protein>
    <submittedName>
        <fullName evidence="2">Zinc-binding dehydrogenase</fullName>
    </submittedName>
</protein>
<proteinExistence type="predicted"/>
<gene>
    <name evidence="2" type="ORF">TPR58_05445</name>
</gene>
<dbReference type="InterPro" id="IPR020843">
    <property type="entry name" value="ER"/>
</dbReference>
<dbReference type="EMBL" id="JBDIZK010000002">
    <property type="protein sequence ID" value="MEN3746603.1"/>
    <property type="molecule type" value="Genomic_DNA"/>
</dbReference>
<comment type="caution">
    <text evidence="2">The sequence shown here is derived from an EMBL/GenBank/DDBJ whole genome shotgun (WGS) entry which is preliminary data.</text>
</comment>
<dbReference type="SUPFAM" id="SSF51735">
    <property type="entry name" value="NAD(P)-binding Rossmann-fold domains"/>
    <property type="match status" value="1"/>
</dbReference>
<dbReference type="Pfam" id="PF00107">
    <property type="entry name" value="ADH_zinc_N"/>
    <property type="match status" value="1"/>
</dbReference>
<dbReference type="SUPFAM" id="SSF50129">
    <property type="entry name" value="GroES-like"/>
    <property type="match status" value="1"/>
</dbReference>
<evidence type="ECO:0000259" key="1">
    <source>
        <dbReference type="SMART" id="SM00829"/>
    </source>
</evidence>
<organism evidence="2 3">
    <name type="scientific">Sphingomonas rustica</name>
    <dbReference type="NCBI Taxonomy" id="3103142"/>
    <lineage>
        <taxon>Bacteria</taxon>
        <taxon>Pseudomonadati</taxon>
        <taxon>Pseudomonadota</taxon>
        <taxon>Alphaproteobacteria</taxon>
        <taxon>Sphingomonadales</taxon>
        <taxon>Sphingomonadaceae</taxon>
        <taxon>Sphingomonas</taxon>
    </lineage>
</organism>
<accession>A0ABV0B4W7</accession>
<evidence type="ECO:0000313" key="2">
    <source>
        <dbReference type="EMBL" id="MEN3746603.1"/>
    </source>
</evidence>
<dbReference type="Gene3D" id="3.90.180.10">
    <property type="entry name" value="Medium-chain alcohol dehydrogenases, catalytic domain"/>
    <property type="match status" value="1"/>
</dbReference>
<dbReference type="SMART" id="SM00829">
    <property type="entry name" value="PKS_ER"/>
    <property type="match status" value="1"/>
</dbReference>
<dbReference type="Gene3D" id="3.40.50.720">
    <property type="entry name" value="NAD(P)-binding Rossmann-like Domain"/>
    <property type="match status" value="1"/>
</dbReference>
<dbReference type="Pfam" id="PF08240">
    <property type="entry name" value="ADH_N"/>
    <property type="match status" value="1"/>
</dbReference>
<dbReference type="RefSeq" id="WP_346245601.1">
    <property type="nucleotide sequence ID" value="NZ_JBDIZK010000002.1"/>
</dbReference>
<name>A0ABV0B4W7_9SPHN</name>
<dbReference type="InterPro" id="IPR013154">
    <property type="entry name" value="ADH-like_N"/>
</dbReference>
<dbReference type="PANTHER" id="PTHR43677">
    <property type="entry name" value="SHORT-CHAIN DEHYDROGENASE/REDUCTASE"/>
    <property type="match status" value="1"/>
</dbReference>
<evidence type="ECO:0000313" key="3">
    <source>
        <dbReference type="Proteomes" id="UP001427805"/>
    </source>
</evidence>
<dbReference type="InterPro" id="IPR051397">
    <property type="entry name" value="Zn-ADH-like_protein"/>
</dbReference>
<sequence>MLEDEATYQALQIVEFAPTFRESSKLITLPVVTPGPGELRVRNRICGINGIFDTQIARNAVDYITIPLPSFCGVEAIGTVEAVGPDVEGFAVGDPVATTRFGRGYREISIAPATEFVPVPAATADILTLVTTGVSALLALEHIGEVRDGDTVAISAAAGGLGHLLVQLALLRGCTVIGVCGGGRKGEMLKRLGVHRVIDYRTEDLDAVLRAEYPKGLNVALDSVSGGIFDAFLANMAPHGRLVVSGAAQDLDGKPEIVSAPRIAHSIYYKGVSVRGFMNGLLTDLWPAARERLFALYEAGKIEVVRDDKPFQGIGDIPDAVEWLLSGRSMGKVLVDLD</sequence>
<dbReference type="InterPro" id="IPR013149">
    <property type="entry name" value="ADH-like_C"/>
</dbReference>
<dbReference type="InterPro" id="IPR036291">
    <property type="entry name" value="NAD(P)-bd_dom_sf"/>
</dbReference>
<dbReference type="InterPro" id="IPR011032">
    <property type="entry name" value="GroES-like_sf"/>
</dbReference>
<dbReference type="Proteomes" id="UP001427805">
    <property type="component" value="Unassembled WGS sequence"/>
</dbReference>
<keyword evidence="3" id="KW-1185">Reference proteome</keyword>
<feature type="domain" description="Enoyl reductase (ER)" evidence="1">
    <location>
        <begin position="19"/>
        <end position="335"/>
    </location>
</feature>
<dbReference type="PANTHER" id="PTHR43677:SF3">
    <property type="entry name" value="PROSTAGLANDIN REDUCTASE 3"/>
    <property type="match status" value="1"/>
</dbReference>